<name>J3KV43_ORYBR</name>
<evidence type="ECO:0000313" key="2">
    <source>
        <dbReference type="Proteomes" id="UP000006038"/>
    </source>
</evidence>
<organism evidence="1">
    <name type="scientific">Oryza brachyantha</name>
    <name type="common">malo sina</name>
    <dbReference type="NCBI Taxonomy" id="4533"/>
    <lineage>
        <taxon>Eukaryota</taxon>
        <taxon>Viridiplantae</taxon>
        <taxon>Streptophyta</taxon>
        <taxon>Embryophyta</taxon>
        <taxon>Tracheophyta</taxon>
        <taxon>Spermatophyta</taxon>
        <taxon>Magnoliopsida</taxon>
        <taxon>Liliopsida</taxon>
        <taxon>Poales</taxon>
        <taxon>Poaceae</taxon>
        <taxon>BOP clade</taxon>
        <taxon>Oryzoideae</taxon>
        <taxon>Oryzeae</taxon>
        <taxon>Oryzinae</taxon>
        <taxon>Oryza</taxon>
    </lineage>
</organism>
<proteinExistence type="predicted"/>
<sequence>MAGRLPGGACTRLHLTYAFQVELYMHAAVAGQRLVGAAQRGEGTHAHVASVISQHSTAQHARVAVGVAVAVAVAGWDTSRSRPCEKKRRLPVWTVRPAHFSGTRSQDQEIDFTRYKHRAECTRDSAA</sequence>
<dbReference type="Proteomes" id="UP000006038">
    <property type="component" value="Unassembled WGS sequence"/>
</dbReference>
<keyword evidence="2" id="KW-1185">Reference proteome</keyword>
<dbReference type="HOGENOM" id="CLU_1973950_0_0_1"/>
<accession>J3KV43</accession>
<protein>
    <submittedName>
        <fullName evidence="1">Uncharacterized protein</fullName>
    </submittedName>
</protein>
<evidence type="ECO:0000313" key="1">
    <source>
        <dbReference type="EnsemblPlants" id="OB0110G10080.1"/>
    </source>
</evidence>
<dbReference type="EnsemblPlants" id="OB0110G10080.1">
    <property type="protein sequence ID" value="OB0110G10080.1"/>
    <property type="gene ID" value="OB0110G10080"/>
</dbReference>
<dbReference type="Gramene" id="OB0110G10080.1">
    <property type="protein sequence ID" value="OB0110G10080.1"/>
    <property type="gene ID" value="OB0110G10080"/>
</dbReference>
<dbReference type="AlphaFoldDB" id="J3KV43"/>
<reference evidence="1" key="1">
    <citation type="submission" date="2015-06" db="UniProtKB">
        <authorList>
            <consortium name="EnsemblPlants"/>
        </authorList>
    </citation>
    <scope>IDENTIFICATION</scope>
</reference>